<feature type="transmembrane region" description="Helical" evidence="1">
    <location>
        <begin position="62"/>
        <end position="84"/>
    </location>
</feature>
<evidence type="ECO:0000313" key="2">
    <source>
        <dbReference type="EMBL" id="SJN36386.1"/>
    </source>
</evidence>
<organism evidence="2 3">
    <name type="scientific">Microbacterium esteraromaticum</name>
    <dbReference type="NCBI Taxonomy" id="57043"/>
    <lineage>
        <taxon>Bacteria</taxon>
        <taxon>Bacillati</taxon>
        <taxon>Actinomycetota</taxon>
        <taxon>Actinomycetes</taxon>
        <taxon>Micrococcales</taxon>
        <taxon>Microbacteriaceae</taxon>
        <taxon>Microbacterium</taxon>
    </lineage>
</organism>
<gene>
    <name evidence="2" type="ORF">FM104_09210</name>
</gene>
<dbReference type="EMBL" id="FUKO01000021">
    <property type="protein sequence ID" value="SJN36386.1"/>
    <property type="molecule type" value="Genomic_DNA"/>
</dbReference>
<name>A0A1R4JWJ5_9MICO</name>
<accession>A0A1R4JWJ5</accession>
<feature type="transmembrane region" description="Helical" evidence="1">
    <location>
        <begin position="90"/>
        <end position="112"/>
    </location>
</feature>
<feature type="transmembrane region" description="Helical" evidence="1">
    <location>
        <begin position="32"/>
        <end position="50"/>
    </location>
</feature>
<keyword evidence="1" id="KW-0812">Transmembrane</keyword>
<sequence length="129" mass="13618">MKATLLSGIPLLIMTAIGIALIAQGKSADGRSTLAVGVIIAAVAGSSVIYQIGGWDLRRQSLAHFAIMLVTVLPALLLSGWFPLDSISGYFVVIAAFLAAGLVLWISFYLIFTKVVPRKADSSDAVRMP</sequence>
<protein>
    <recommendedName>
        <fullName evidence="4">DUF3021 domain-containing protein</fullName>
    </recommendedName>
</protein>
<dbReference type="Pfam" id="PF11457">
    <property type="entry name" value="DUF3021"/>
    <property type="match status" value="1"/>
</dbReference>
<evidence type="ECO:0008006" key="4">
    <source>
        <dbReference type="Google" id="ProtNLM"/>
    </source>
</evidence>
<keyword evidence="1" id="KW-0472">Membrane</keyword>
<keyword evidence="1" id="KW-1133">Transmembrane helix</keyword>
<evidence type="ECO:0000256" key="1">
    <source>
        <dbReference type="SAM" id="Phobius"/>
    </source>
</evidence>
<dbReference type="InterPro" id="IPR021560">
    <property type="entry name" value="DUF3021"/>
</dbReference>
<reference evidence="2 3" key="1">
    <citation type="submission" date="2017-02" db="EMBL/GenBank/DDBJ databases">
        <authorList>
            <person name="Peterson S.W."/>
        </authorList>
    </citation>
    <scope>NUCLEOTIDE SEQUENCE [LARGE SCALE GENOMIC DNA]</scope>
    <source>
        <strain evidence="2 3">B Mb 05.01</strain>
    </source>
</reference>
<dbReference type="AlphaFoldDB" id="A0A1R4JWJ5"/>
<proteinExistence type="predicted"/>
<keyword evidence="3" id="KW-1185">Reference proteome</keyword>
<evidence type="ECO:0000313" key="3">
    <source>
        <dbReference type="Proteomes" id="UP000196320"/>
    </source>
</evidence>
<dbReference type="Proteomes" id="UP000196320">
    <property type="component" value="Unassembled WGS sequence"/>
</dbReference>